<dbReference type="Gene3D" id="1.25.40.10">
    <property type="entry name" value="Tetratricopeptide repeat domain"/>
    <property type="match status" value="1"/>
</dbReference>
<accession>A0ABN9PKR0</accession>
<feature type="repeat" description="PPR" evidence="2">
    <location>
        <begin position="58"/>
        <end position="92"/>
    </location>
</feature>
<evidence type="ECO:0000313" key="3">
    <source>
        <dbReference type="EMBL" id="CAK0793251.1"/>
    </source>
</evidence>
<dbReference type="Pfam" id="PF13041">
    <property type="entry name" value="PPR_2"/>
    <property type="match status" value="1"/>
</dbReference>
<sequence>RLLPSRWFVAFLRGGAGRPWPSEAAAVRTLIGACRRSADLQRALRLLDEIEERRLAPDPFTYNTLISTCERGARPGAALELLAEMQRRLLSPEVITYNTLISACMKGDQEPTHCSTAAAPERKTPVFSAVLGGRPPSPPPPF</sequence>
<dbReference type="EMBL" id="CAUYUJ010000925">
    <property type="protein sequence ID" value="CAK0793251.1"/>
    <property type="molecule type" value="Genomic_DNA"/>
</dbReference>
<name>A0ABN9PKR0_9DINO</name>
<keyword evidence="1" id="KW-0677">Repeat</keyword>
<evidence type="ECO:0000313" key="4">
    <source>
        <dbReference type="Proteomes" id="UP001189429"/>
    </source>
</evidence>
<evidence type="ECO:0000256" key="2">
    <source>
        <dbReference type="PROSITE-ProRule" id="PRU00708"/>
    </source>
</evidence>
<keyword evidence="4" id="KW-1185">Reference proteome</keyword>
<evidence type="ECO:0000256" key="1">
    <source>
        <dbReference type="ARBA" id="ARBA00022737"/>
    </source>
</evidence>
<comment type="caution">
    <text evidence="3">The sequence shown here is derived from an EMBL/GenBank/DDBJ whole genome shotgun (WGS) entry which is preliminary data.</text>
</comment>
<dbReference type="PANTHER" id="PTHR47447">
    <property type="entry name" value="OS03G0856100 PROTEIN"/>
    <property type="match status" value="1"/>
</dbReference>
<dbReference type="InterPro" id="IPR011990">
    <property type="entry name" value="TPR-like_helical_dom_sf"/>
</dbReference>
<dbReference type="InterPro" id="IPR002885">
    <property type="entry name" value="PPR_rpt"/>
</dbReference>
<protein>
    <submittedName>
        <fullName evidence="3">Uncharacterized protein</fullName>
    </submittedName>
</protein>
<proteinExistence type="predicted"/>
<dbReference type="NCBIfam" id="TIGR00756">
    <property type="entry name" value="PPR"/>
    <property type="match status" value="1"/>
</dbReference>
<gene>
    <name evidence="3" type="ORF">PCOR1329_LOCUS3613</name>
</gene>
<dbReference type="PROSITE" id="PS51375">
    <property type="entry name" value="PPR"/>
    <property type="match status" value="1"/>
</dbReference>
<reference evidence="3" key="1">
    <citation type="submission" date="2023-10" db="EMBL/GenBank/DDBJ databases">
        <authorList>
            <person name="Chen Y."/>
            <person name="Shah S."/>
            <person name="Dougan E. K."/>
            <person name="Thang M."/>
            <person name="Chan C."/>
        </authorList>
    </citation>
    <scope>NUCLEOTIDE SEQUENCE [LARGE SCALE GENOMIC DNA]</scope>
</reference>
<dbReference type="PANTHER" id="PTHR47447:SF17">
    <property type="entry name" value="OS12G0638900 PROTEIN"/>
    <property type="match status" value="1"/>
</dbReference>
<feature type="non-terminal residue" evidence="3">
    <location>
        <position position="1"/>
    </location>
</feature>
<dbReference type="Proteomes" id="UP001189429">
    <property type="component" value="Unassembled WGS sequence"/>
</dbReference>
<organism evidence="3 4">
    <name type="scientific">Prorocentrum cordatum</name>
    <dbReference type="NCBI Taxonomy" id="2364126"/>
    <lineage>
        <taxon>Eukaryota</taxon>
        <taxon>Sar</taxon>
        <taxon>Alveolata</taxon>
        <taxon>Dinophyceae</taxon>
        <taxon>Prorocentrales</taxon>
        <taxon>Prorocentraceae</taxon>
        <taxon>Prorocentrum</taxon>
    </lineage>
</organism>
<dbReference type="Pfam" id="PF01535">
    <property type="entry name" value="PPR"/>
    <property type="match status" value="1"/>
</dbReference>